<evidence type="ECO:0000256" key="3">
    <source>
        <dbReference type="ARBA" id="ARBA00022525"/>
    </source>
</evidence>
<proteinExistence type="inferred from homology"/>
<dbReference type="STRING" id="343509.SG0006"/>
<dbReference type="SUPFAM" id="SSF140693">
    <property type="entry name" value="IpaD-like"/>
    <property type="match status" value="1"/>
</dbReference>
<evidence type="ECO:0000256" key="5">
    <source>
        <dbReference type="ARBA" id="ARBA00023054"/>
    </source>
</evidence>
<dbReference type="Pfam" id="PF06511">
    <property type="entry name" value="T3SS_TC"/>
    <property type="match status" value="1"/>
</dbReference>
<sequence>MATGKTFVASGETMVDTICRTHSHIIHMTFSHADSLQSEVVKKELFQENVNDNCLDLIDQLGQLSSKHSDLYRLKAGIKTFKQLMAGEPGSRVQDILKKIELLSPSLTRIDSSEPDSIESLKRRQKESAKAASELSEALQGEIRKESFIRQKNYNTLNHIIEEVKQEPNLEEAYNIYLKDETQLTYSEFWASIAATIASIKTNYVDFYSSLMLQYADFYQAYTELQSKAAGAVSEGKDGNYIKWDNDVMDSAFKEFENKIASLNNNLGTVPQWDQLSDTEHQQMADTLKPAFAVDMETGKITFDQSALSACPKSPSGGSGSGKSDVDMASYNAWLAAFNSMGNTFQSNMQSFAQRYTQANSTFDNLNKVLSSSITALLECAKAFLSN</sequence>
<organism evidence="6 7">
    <name type="scientific">Sodalis glossinidius (strain morsitans)</name>
    <dbReference type="NCBI Taxonomy" id="343509"/>
    <lineage>
        <taxon>Bacteria</taxon>
        <taxon>Pseudomonadati</taxon>
        <taxon>Pseudomonadota</taxon>
        <taxon>Gammaproteobacteria</taxon>
        <taxon>Enterobacterales</taxon>
        <taxon>Bruguierivoracaceae</taxon>
        <taxon>Sodalis</taxon>
    </lineage>
</organism>
<dbReference type="InterPro" id="IPR036708">
    <property type="entry name" value="BipD-like_sf"/>
</dbReference>
<dbReference type="AlphaFoldDB" id="Q2NX44"/>
<gene>
    <name evidence="6" type="ordered locus">SG0006</name>
</gene>
<evidence type="ECO:0000256" key="4">
    <source>
        <dbReference type="ARBA" id="ARBA00023026"/>
    </source>
</evidence>
<keyword evidence="3" id="KW-0964">Secreted</keyword>
<name>Q2NX44_SODGM</name>
<keyword evidence="4" id="KW-0843">Virulence</keyword>
<evidence type="ECO:0000256" key="2">
    <source>
        <dbReference type="ARBA" id="ARBA00007741"/>
    </source>
</evidence>
<accession>Q2NX44</accession>
<dbReference type="Proteomes" id="UP000001932">
    <property type="component" value="Chromosome"/>
</dbReference>
<protein>
    <submittedName>
        <fullName evidence="6">Effector protein</fullName>
    </submittedName>
</protein>
<evidence type="ECO:0000313" key="7">
    <source>
        <dbReference type="Proteomes" id="UP000001932"/>
    </source>
</evidence>
<dbReference type="InterPro" id="IPR009483">
    <property type="entry name" value="IpaD/BipD/SipD"/>
</dbReference>
<dbReference type="KEGG" id="sgl:SG0006"/>
<keyword evidence="7" id="KW-1185">Reference proteome</keyword>
<reference evidence="6 7" key="1">
    <citation type="journal article" date="2006" name="Genome Res.">
        <title>Massive genome erosion and functional adaptations provide insights into the symbiotic lifestyle of Sodalis glossinidius in the tsetse host.</title>
        <authorList>
            <person name="Toh H."/>
            <person name="Weiss B.L."/>
            <person name="Perkin S.A.H."/>
            <person name="Yamashita A."/>
            <person name="Oshima K."/>
            <person name="Hattori M."/>
            <person name="Aksoy S."/>
        </authorList>
    </citation>
    <scope>NUCLEOTIDE SEQUENCE [LARGE SCALE GENOMIC DNA]</scope>
    <source>
        <strain evidence="7">morsitans</strain>
    </source>
</reference>
<keyword evidence="5" id="KW-0175">Coiled coil</keyword>
<comment type="subcellular location">
    <subcellularLocation>
        <location evidence="1">Secreted</location>
    </subcellularLocation>
</comment>
<evidence type="ECO:0000313" key="6">
    <source>
        <dbReference type="EMBL" id="BAE73281.1"/>
    </source>
</evidence>
<dbReference type="Gene3D" id="1.20.1710.10">
    <property type="entry name" value="IpaD-like"/>
    <property type="match status" value="1"/>
</dbReference>
<dbReference type="EMBL" id="AP008232">
    <property type="protein sequence ID" value="BAE73281.1"/>
    <property type="molecule type" value="Genomic_DNA"/>
</dbReference>
<dbReference type="eggNOG" id="ENOG5032RHE">
    <property type="taxonomic scope" value="Bacteria"/>
</dbReference>
<dbReference type="GO" id="GO:0005576">
    <property type="term" value="C:extracellular region"/>
    <property type="evidence" value="ECO:0007669"/>
    <property type="project" value="UniProtKB-SubCell"/>
</dbReference>
<dbReference type="HOGENOM" id="CLU_057325_0_0_6"/>
<comment type="similarity">
    <text evidence="2">Belongs to the invasin protein D family.</text>
</comment>
<evidence type="ECO:0000256" key="1">
    <source>
        <dbReference type="ARBA" id="ARBA00004613"/>
    </source>
</evidence>